<evidence type="ECO:0000313" key="2">
    <source>
        <dbReference type="Proteomes" id="UP001472677"/>
    </source>
</evidence>
<proteinExistence type="predicted"/>
<protein>
    <submittedName>
        <fullName evidence="1">Uncharacterized protein</fullName>
    </submittedName>
</protein>
<keyword evidence="2" id="KW-1185">Reference proteome</keyword>
<dbReference type="EMBL" id="JBBPBM010000011">
    <property type="protein sequence ID" value="KAK8563621.1"/>
    <property type="molecule type" value="Genomic_DNA"/>
</dbReference>
<dbReference type="Proteomes" id="UP001472677">
    <property type="component" value="Unassembled WGS sequence"/>
</dbReference>
<gene>
    <name evidence="1" type="ORF">V6N12_035766</name>
</gene>
<organism evidence="1 2">
    <name type="scientific">Hibiscus sabdariffa</name>
    <name type="common">roselle</name>
    <dbReference type="NCBI Taxonomy" id="183260"/>
    <lineage>
        <taxon>Eukaryota</taxon>
        <taxon>Viridiplantae</taxon>
        <taxon>Streptophyta</taxon>
        <taxon>Embryophyta</taxon>
        <taxon>Tracheophyta</taxon>
        <taxon>Spermatophyta</taxon>
        <taxon>Magnoliopsida</taxon>
        <taxon>eudicotyledons</taxon>
        <taxon>Gunneridae</taxon>
        <taxon>Pentapetalae</taxon>
        <taxon>rosids</taxon>
        <taxon>malvids</taxon>
        <taxon>Malvales</taxon>
        <taxon>Malvaceae</taxon>
        <taxon>Malvoideae</taxon>
        <taxon>Hibiscus</taxon>
    </lineage>
</organism>
<accession>A0ABR2ENN1</accession>
<reference evidence="1 2" key="1">
    <citation type="journal article" date="2024" name="G3 (Bethesda)">
        <title>Genome assembly of Hibiscus sabdariffa L. provides insights into metabolisms of medicinal natural products.</title>
        <authorList>
            <person name="Kim T."/>
        </authorList>
    </citation>
    <scope>NUCLEOTIDE SEQUENCE [LARGE SCALE GENOMIC DNA]</scope>
    <source>
        <strain evidence="1">TK-2024</strain>
        <tissue evidence="1">Old leaves</tissue>
    </source>
</reference>
<comment type="caution">
    <text evidence="1">The sequence shown here is derived from an EMBL/GenBank/DDBJ whole genome shotgun (WGS) entry which is preliminary data.</text>
</comment>
<sequence>MVLQELPLKSLIFFIHPDSPSTNLTLQMKECLHAPKGTGCLPFDHRNNHDSDLSWSGRSNEIISSSGNCDGAIEGYGHGFIYSSFKLVSGASQSSPKHFSRSRWIGLHYPSEVIEGTPEDS</sequence>
<evidence type="ECO:0000313" key="1">
    <source>
        <dbReference type="EMBL" id="KAK8563621.1"/>
    </source>
</evidence>
<name>A0ABR2ENN1_9ROSI</name>